<dbReference type="RefSeq" id="WP_141190835.1">
    <property type="nucleotide sequence ID" value="NZ_JBHUMR010000009.1"/>
</dbReference>
<feature type="transmembrane region" description="Helical" evidence="1">
    <location>
        <begin position="249"/>
        <end position="267"/>
    </location>
</feature>
<evidence type="ECO:0000313" key="2">
    <source>
        <dbReference type="EMBL" id="MFD2617293.1"/>
    </source>
</evidence>
<feature type="transmembrane region" description="Helical" evidence="1">
    <location>
        <begin position="95"/>
        <end position="117"/>
    </location>
</feature>
<comment type="caution">
    <text evidence="2">The sequence shown here is derived from an EMBL/GenBank/DDBJ whole genome shotgun (WGS) entry which is preliminary data.</text>
</comment>
<dbReference type="PANTHER" id="PTHR38457:SF1">
    <property type="entry name" value="REGULATOR ABRB-RELATED"/>
    <property type="match status" value="1"/>
</dbReference>
<sequence>MNRINHLFHNVTFMLLCSIGGLILSLTGLSIGWMVGTLLLSAILSFWAPPWLKEFSNKKDNSLSSFWLQIGQCILGIQLGHQLNLTVLQIFKQNWFMVLLVLIISILLSLLSGYILWKFTKTDLLTSLFGTTPGGLSAMSSIASEVGANPAVVSMIQIMRVILVVSTVPLLVSFIPGGSGENMGVQTTQMTFIGRGTLLWTLILVLFSCLCVKIGRVCHMPAPSILGSMLGAAFMQITGSSIVHQDLTVIWPHWLIIVAQILIGSSIGSKINRRMFQGLARVFVFGLIGSIGLIIAMLICAWLVSILSHISFLTSILAFAPGGVAEMATTAVVLHSDSAFVVGVQILRMMVIFIIMPPLINLIGSSSIKKETSIHAN</sequence>
<dbReference type="Pfam" id="PF05145">
    <property type="entry name" value="AbrB"/>
    <property type="match status" value="1"/>
</dbReference>
<proteinExistence type="predicted"/>
<feature type="transmembrane region" description="Helical" evidence="1">
    <location>
        <begin position="346"/>
        <end position="364"/>
    </location>
</feature>
<feature type="transmembrane region" description="Helical" evidence="1">
    <location>
        <begin position="224"/>
        <end position="243"/>
    </location>
</feature>
<keyword evidence="1" id="KW-1133">Transmembrane helix</keyword>
<feature type="transmembrane region" description="Helical" evidence="1">
    <location>
        <begin position="161"/>
        <end position="180"/>
    </location>
</feature>
<accession>A0ABW5PR49</accession>
<organism evidence="2 3">
    <name type="scientific">Terrilactibacillus laevilacticus</name>
    <dbReference type="NCBI Taxonomy" id="1380157"/>
    <lineage>
        <taxon>Bacteria</taxon>
        <taxon>Bacillati</taxon>
        <taxon>Bacillota</taxon>
        <taxon>Bacilli</taxon>
        <taxon>Bacillales</taxon>
        <taxon>Bacillaceae</taxon>
        <taxon>Terrilactibacillus</taxon>
    </lineage>
</organism>
<feature type="transmembrane region" description="Helical" evidence="1">
    <location>
        <begin position="7"/>
        <end position="25"/>
    </location>
</feature>
<dbReference type="PANTHER" id="PTHR38457">
    <property type="entry name" value="REGULATOR ABRB-RELATED"/>
    <property type="match status" value="1"/>
</dbReference>
<feature type="transmembrane region" description="Helical" evidence="1">
    <location>
        <begin position="64"/>
        <end position="83"/>
    </location>
</feature>
<dbReference type="EMBL" id="JBHUMR010000009">
    <property type="protein sequence ID" value="MFD2617293.1"/>
    <property type="molecule type" value="Genomic_DNA"/>
</dbReference>
<evidence type="ECO:0000313" key="3">
    <source>
        <dbReference type="Proteomes" id="UP001597458"/>
    </source>
</evidence>
<gene>
    <name evidence="2" type="ORF">ACFSTF_08200</name>
</gene>
<protein>
    <submittedName>
        <fullName evidence="2">AbrB family transcriptional regulator</fullName>
    </submittedName>
</protein>
<name>A0ABW5PR49_9BACI</name>
<reference evidence="3" key="1">
    <citation type="journal article" date="2019" name="Int. J. Syst. Evol. Microbiol.">
        <title>The Global Catalogue of Microorganisms (GCM) 10K type strain sequencing project: providing services to taxonomists for standard genome sequencing and annotation.</title>
        <authorList>
            <consortium name="The Broad Institute Genomics Platform"/>
            <consortium name="The Broad Institute Genome Sequencing Center for Infectious Disease"/>
            <person name="Wu L."/>
            <person name="Ma J."/>
        </authorList>
    </citation>
    <scope>NUCLEOTIDE SEQUENCE [LARGE SCALE GENOMIC DNA]</scope>
    <source>
        <strain evidence="3">TISTR 2241</strain>
    </source>
</reference>
<keyword evidence="1" id="KW-0472">Membrane</keyword>
<dbReference type="NCBIfam" id="TIGR03082">
    <property type="entry name" value="Gneg_AbrB_dup"/>
    <property type="match status" value="2"/>
</dbReference>
<dbReference type="Proteomes" id="UP001597458">
    <property type="component" value="Unassembled WGS sequence"/>
</dbReference>
<keyword evidence="3" id="KW-1185">Reference proteome</keyword>
<feature type="transmembrane region" description="Helical" evidence="1">
    <location>
        <begin position="279"/>
        <end position="304"/>
    </location>
</feature>
<keyword evidence="1" id="KW-0812">Transmembrane</keyword>
<dbReference type="InterPro" id="IPR017516">
    <property type="entry name" value="AbrB_dup"/>
</dbReference>
<dbReference type="InterPro" id="IPR007820">
    <property type="entry name" value="AbrB_fam"/>
</dbReference>
<feature type="transmembrane region" description="Helical" evidence="1">
    <location>
        <begin position="31"/>
        <end position="52"/>
    </location>
</feature>
<feature type="transmembrane region" description="Helical" evidence="1">
    <location>
        <begin position="192"/>
        <end position="212"/>
    </location>
</feature>
<evidence type="ECO:0000256" key="1">
    <source>
        <dbReference type="SAM" id="Phobius"/>
    </source>
</evidence>
<dbReference type="PIRSF" id="PIRSF038991">
    <property type="entry name" value="Protein_AbrB"/>
    <property type="match status" value="1"/>
</dbReference>